<feature type="transmembrane region" description="Helical" evidence="1">
    <location>
        <begin position="85"/>
        <end position="112"/>
    </location>
</feature>
<gene>
    <name evidence="2" type="ORF">ABS766_02380</name>
</gene>
<feature type="transmembrane region" description="Helical" evidence="1">
    <location>
        <begin position="56"/>
        <end position="79"/>
    </location>
</feature>
<dbReference type="InterPro" id="IPR052948">
    <property type="entry name" value="Low_temp-induced_all0457"/>
</dbReference>
<dbReference type="EMBL" id="JBELPZ010000002">
    <property type="protein sequence ID" value="MFL9843256.1"/>
    <property type="molecule type" value="Genomic_DNA"/>
</dbReference>
<keyword evidence="1" id="KW-1133">Transmembrane helix</keyword>
<dbReference type="PANTHER" id="PTHR36109">
    <property type="entry name" value="MEMBRANE PROTEIN-RELATED"/>
    <property type="match status" value="1"/>
</dbReference>
<organism evidence="2 3">
    <name type="scientific">Flavobacterium rhizosphaerae</name>
    <dbReference type="NCBI Taxonomy" id="3163298"/>
    <lineage>
        <taxon>Bacteria</taxon>
        <taxon>Pseudomonadati</taxon>
        <taxon>Bacteroidota</taxon>
        <taxon>Flavobacteriia</taxon>
        <taxon>Flavobacteriales</taxon>
        <taxon>Flavobacteriaceae</taxon>
        <taxon>Flavobacterium</taxon>
    </lineage>
</organism>
<comment type="caution">
    <text evidence="2">The sequence shown here is derived from an EMBL/GenBank/DDBJ whole genome shotgun (WGS) entry which is preliminary data.</text>
</comment>
<dbReference type="RefSeq" id="WP_408083499.1">
    <property type="nucleotide sequence ID" value="NZ_JBELPZ010000002.1"/>
</dbReference>
<evidence type="ECO:0008006" key="4">
    <source>
        <dbReference type="Google" id="ProtNLM"/>
    </source>
</evidence>
<evidence type="ECO:0000313" key="2">
    <source>
        <dbReference type="EMBL" id="MFL9843256.1"/>
    </source>
</evidence>
<proteinExistence type="predicted"/>
<evidence type="ECO:0000313" key="3">
    <source>
        <dbReference type="Proteomes" id="UP001629156"/>
    </source>
</evidence>
<dbReference type="Proteomes" id="UP001629156">
    <property type="component" value="Unassembled WGS sequence"/>
</dbReference>
<keyword evidence="1" id="KW-0812">Transmembrane</keyword>
<evidence type="ECO:0000256" key="1">
    <source>
        <dbReference type="SAM" id="Phobius"/>
    </source>
</evidence>
<name>A0ABW8YVR6_9FLAO</name>
<accession>A0ABW8YVR6</accession>
<dbReference type="PANTHER" id="PTHR36109:SF2">
    <property type="entry name" value="MEMBRANE PROTEIN"/>
    <property type="match status" value="1"/>
</dbReference>
<keyword evidence="3" id="KW-1185">Reference proteome</keyword>
<reference evidence="2 3" key="1">
    <citation type="submission" date="2024-06" db="EMBL/GenBank/DDBJ databases">
        <authorList>
            <person name="Kaempfer P."/>
            <person name="Viver T."/>
        </authorList>
    </citation>
    <scope>NUCLEOTIDE SEQUENCE [LARGE SCALE GENOMIC DNA]</scope>
    <source>
        <strain evidence="2 3">ST-119</strain>
    </source>
</reference>
<sequence length="162" mass="17153">MEQKVAVFNSYKEALEALKELKQHDFPMKDVSLVGKAGIVDDEHIHLDEVDKATNIPAYVGMGAGTVVGLLTGLGVFAIPGFGMLYGAGALVGAIAGVDVGMIGGGFASLVAKLFTNDKHVENIKEHIEAGKFVLVVSGDKDEIAVAKEILSSKNLHSHFYE</sequence>
<keyword evidence="1" id="KW-0472">Membrane</keyword>
<protein>
    <recommendedName>
        <fullName evidence="4">DUF1269 domain-containing protein</fullName>
    </recommendedName>
</protein>